<evidence type="ECO:0000313" key="3">
    <source>
        <dbReference type="Proteomes" id="UP000265882"/>
    </source>
</evidence>
<dbReference type="InterPro" id="IPR014925">
    <property type="entry name" value="CGGC_dom"/>
</dbReference>
<name>A0A3A4NUA0_ABYX5</name>
<proteinExistence type="predicted"/>
<evidence type="ECO:0000259" key="1">
    <source>
        <dbReference type="SMART" id="SM01078"/>
    </source>
</evidence>
<dbReference type="AlphaFoldDB" id="A0A3A4NUA0"/>
<accession>A0A3A4NUA0</accession>
<reference evidence="2 3" key="1">
    <citation type="journal article" date="2017" name="ISME J.">
        <title>Energy and carbon metabolisms in a deep terrestrial subsurface fluid microbial community.</title>
        <authorList>
            <person name="Momper L."/>
            <person name="Jungbluth S.P."/>
            <person name="Lee M.D."/>
            <person name="Amend J.P."/>
        </authorList>
    </citation>
    <scope>NUCLEOTIDE SEQUENCE [LARGE SCALE GENOMIC DNA]</scope>
    <source>
        <strain evidence="2">SURF_5</strain>
    </source>
</reference>
<protein>
    <submittedName>
        <fullName evidence="2">CGGC domain-containing protein</fullName>
    </submittedName>
</protein>
<evidence type="ECO:0000313" key="2">
    <source>
        <dbReference type="EMBL" id="RJP22135.1"/>
    </source>
</evidence>
<dbReference type="EMBL" id="QZKU01000061">
    <property type="protein sequence ID" value="RJP22135.1"/>
    <property type="molecule type" value="Genomic_DNA"/>
</dbReference>
<sequence>MAKKIGIIFCEKIQDQTCIGCAKCFKAVNNKAFVFEGGDDRQVVFNTSCGDCPGLVLPKLQLQKMVLDALDEKVDEIYFGTCVKKATAIMNCPMNIDAIKKKIEEMFKVPVAVGTHDY</sequence>
<dbReference type="Pfam" id="PF08821">
    <property type="entry name" value="CGGC"/>
    <property type="match status" value="1"/>
</dbReference>
<comment type="caution">
    <text evidence="2">The sequence shown here is derived from an EMBL/GenBank/DDBJ whole genome shotgun (WGS) entry which is preliminary data.</text>
</comment>
<organism evidence="2 3">
    <name type="scientific">Abyssobacteria bacterium (strain SURF_5)</name>
    <dbReference type="NCBI Taxonomy" id="2093360"/>
    <lineage>
        <taxon>Bacteria</taxon>
        <taxon>Pseudomonadati</taxon>
        <taxon>Candidatus Hydrogenedentota</taxon>
        <taxon>Candidatus Abyssobacteria</taxon>
    </lineage>
</organism>
<dbReference type="Proteomes" id="UP000265882">
    <property type="component" value="Unassembled WGS sequence"/>
</dbReference>
<gene>
    <name evidence="2" type="ORF">C4520_08755</name>
</gene>
<feature type="domain" description="CGGC" evidence="1">
    <location>
        <begin position="4"/>
        <end position="116"/>
    </location>
</feature>
<dbReference type="SMART" id="SM01078">
    <property type="entry name" value="CGGC"/>
    <property type="match status" value="1"/>
</dbReference>